<name>A0A8J3QDP2_9ACTN</name>
<accession>A0A8J3QDP2</accession>
<organism evidence="1 2">
    <name type="scientific">Rhizocola hellebori</name>
    <dbReference type="NCBI Taxonomy" id="1392758"/>
    <lineage>
        <taxon>Bacteria</taxon>
        <taxon>Bacillati</taxon>
        <taxon>Actinomycetota</taxon>
        <taxon>Actinomycetes</taxon>
        <taxon>Micromonosporales</taxon>
        <taxon>Micromonosporaceae</taxon>
        <taxon>Rhizocola</taxon>
    </lineage>
</organism>
<dbReference type="AlphaFoldDB" id="A0A8J3QDP2"/>
<gene>
    <name evidence="1" type="ORF">Rhe02_59160</name>
</gene>
<evidence type="ECO:0000313" key="2">
    <source>
        <dbReference type="Proteomes" id="UP000612899"/>
    </source>
</evidence>
<comment type="caution">
    <text evidence="1">The sequence shown here is derived from an EMBL/GenBank/DDBJ whole genome shotgun (WGS) entry which is preliminary data.</text>
</comment>
<reference evidence="1" key="1">
    <citation type="submission" date="2021-01" db="EMBL/GenBank/DDBJ databases">
        <title>Whole genome shotgun sequence of Rhizocola hellebori NBRC 109834.</title>
        <authorList>
            <person name="Komaki H."/>
            <person name="Tamura T."/>
        </authorList>
    </citation>
    <scope>NUCLEOTIDE SEQUENCE</scope>
    <source>
        <strain evidence="1">NBRC 109834</strain>
    </source>
</reference>
<protein>
    <submittedName>
        <fullName evidence="1">Uncharacterized protein</fullName>
    </submittedName>
</protein>
<dbReference type="Proteomes" id="UP000612899">
    <property type="component" value="Unassembled WGS sequence"/>
</dbReference>
<sequence>MVKGEFRLARQTSSWAQFALVEVDVVPAGRDGMTLADDRTVAAVGQAATIAAWVALGTLPGSNHITIASILTSSVDTNCSDVFEATLKAVWCAYGMPDHDVSLRHPWLAEQVFAELRGRTLLGVTAGRYWFKGRLFGEVNIWLHFAYQAPIRLDVDPLGATMAMTRDAPYQTRAAGSSGELRVGPAQPPDPLATIVGGQLLSSTVLAAPTTPPDRYGAIMLSLTTGQVLIGVDGDRLVVHPCPTR</sequence>
<keyword evidence="2" id="KW-1185">Reference proteome</keyword>
<evidence type="ECO:0000313" key="1">
    <source>
        <dbReference type="EMBL" id="GIH07849.1"/>
    </source>
</evidence>
<dbReference type="EMBL" id="BONY01000041">
    <property type="protein sequence ID" value="GIH07849.1"/>
    <property type="molecule type" value="Genomic_DNA"/>
</dbReference>
<proteinExistence type="predicted"/>